<dbReference type="Proteomes" id="UP000677228">
    <property type="component" value="Unassembled WGS sequence"/>
</dbReference>
<feature type="region of interest" description="Disordered" evidence="1">
    <location>
        <begin position="192"/>
        <end position="214"/>
    </location>
</feature>
<organism evidence="2 4">
    <name type="scientific">Didymodactylos carnosus</name>
    <dbReference type="NCBI Taxonomy" id="1234261"/>
    <lineage>
        <taxon>Eukaryota</taxon>
        <taxon>Metazoa</taxon>
        <taxon>Spiralia</taxon>
        <taxon>Gnathifera</taxon>
        <taxon>Rotifera</taxon>
        <taxon>Eurotatoria</taxon>
        <taxon>Bdelloidea</taxon>
        <taxon>Philodinida</taxon>
        <taxon>Philodinidae</taxon>
        <taxon>Didymodactylos</taxon>
    </lineage>
</organism>
<dbReference type="EMBL" id="CAJNOK010009902">
    <property type="protein sequence ID" value="CAF1101357.1"/>
    <property type="molecule type" value="Genomic_DNA"/>
</dbReference>
<proteinExistence type="predicted"/>
<dbReference type="Proteomes" id="UP000682733">
    <property type="component" value="Unassembled WGS sequence"/>
</dbReference>
<name>A0A8S2E6G1_9BILA</name>
<reference evidence="2" key="1">
    <citation type="submission" date="2021-02" db="EMBL/GenBank/DDBJ databases">
        <authorList>
            <person name="Nowell W R."/>
        </authorList>
    </citation>
    <scope>NUCLEOTIDE SEQUENCE</scope>
</reference>
<dbReference type="EMBL" id="CAJOBA010009920">
    <property type="protein sequence ID" value="CAF3862688.1"/>
    <property type="molecule type" value="Genomic_DNA"/>
</dbReference>
<protein>
    <submittedName>
        <fullName evidence="2">Uncharacterized protein</fullName>
    </submittedName>
</protein>
<gene>
    <name evidence="2" type="ORF">OVA965_LOCUS19309</name>
    <name evidence="3" type="ORF">TMI583_LOCUS19321</name>
</gene>
<evidence type="ECO:0000256" key="1">
    <source>
        <dbReference type="SAM" id="MobiDB-lite"/>
    </source>
</evidence>
<feature type="compositionally biased region" description="Polar residues" evidence="1">
    <location>
        <begin position="192"/>
        <end position="206"/>
    </location>
</feature>
<evidence type="ECO:0000313" key="3">
    <source>
        <dbReference type="EMBL" id="CAF3862688.1"/>
    </source>
</evidence>
<comment type="caution">
    <text evidence="2">The sequence shown here is derived from an EMBL/GenBank/DDBJ whole genome shotgun (WGS) entry which is preliminary data.</text>
</comment>
<accession>A0A8S2E6G1</accession>
<sequence length="214" mass="24100">MSLKPVVCQQLSLPSRVSAEITDNLDDLKQKSLITPTADSKQIDQTLLSSPLVPLSISDEKISEPLLIVLDESDDDDLIVAEKVAKQTSETTEKNIKTKKLVENTFDNSTWSTEQLNNEQTSTALDFIINTTSTSVIAETITMEKLSKKSTTTTKNVIKTEHNESTKNQLPFEIENNDKLNDIHDNLNDTINLEMNKQQQTTPVQNQKRKRSKR</sequence>
<evidence type="ECO:0000313" key="4">
    <source>
        <dbReference type="Proteomes" id="UP000677228"/>
    </source>
</evidence>
<evidence type="ECO:0000313" key="2">
    <source>
        <dbReference type="EMBL" id="CAF1101357.1"/>
    </source>
</evidence>
<dbReference type="AlphaFoldDB" id="A0A8S2E6G1"/>